<feature type="region of interest" description="Disordered" evidence="1">
    <location>
        <begin position="1"/>
        <end position="27"/>
    </location>
</feature>
<dbReference type="EMBL" id="JAEIOT010000004">
    <property type="protein sequence ID" value="MBI8999777.1"/>
    <property type="molecule type" value="Genomic_DNA"/>
</dbReference>
<comment type="caution">
    <text evidence="2">The sequence shown here is derived from an EMBL/GenBank/DDBJ whole genome shotgun (WGS) entry which is preliminary data.</text>
</comment>
<evidence type="ECO:0008006" key="4">
    <source>
        <dbReference type="Google" id="ProtNLM"/>
    </source>
</evidence>
<evidence type="ECO:0000313" key="2">
    <source>
        <dbReference type="EMBL" id="MBI8999777.1"/>
    </source>
</evidence>
<keyword evidence="3" id="KW-1185">Reference proteome</keyword>
<organism evidence="2 3">
    <name type="scientific">Corynebacterium marambiense</name>
    <dbReference type="NCBI Taxonomy" id="2765364"/>
    <lineage>
        <taxon>Bacteria</taxon>
        <taxon>Bacillati</taxon>
        <taxon>Actinomycetota</taxon>
        <taxon>Actinomycetes</taxon>
        <taxon>Mycobacteriales</taxon>
        <taxon>Corynebacteriaceae</taxon>
        <taxon>Corynebacterium</taxon>
    </lineage>
</organism>
<gene>
    <name evidence="2" type="ORF">JDV76_02135</name>
</gene>
<reference evidence="2 3" key="1">
    <citation type="submission" date="2020-12" db="EMBL/GenBank/DDBJ databases">
        <title>Genome public.</title>
        <authorList>
            <person name="Sun Q."/>
        </authorList>
    </citation>
    <scope>NUCLEOTIDE SEQUENCE [LARGE SCALE GENOMIC DNA]</scope>
    <source>
        <strain evidence="2 3">CCM 8864</strain>
    </source>
</reference>
<dbReference type="RefSeq" id="WP_198735202.1">
    <property type="nucleotide sequence ID" value="NZ_JAEIOT010000004.1"/>
</dbReference>
<feature type="compositionally biased region" description="Low complexity" evidence="1">
    <location>
        <begin position="10"/>
        <end position="22"/>
    </location>
</feature>
<accession>A0ABS0VSR0</accession>
<dbReference type="Proteomes" id="UP000625574">
    <property type="component" value="Unassembled WGS sequence"/>
</dbReference>
<evidence type="ECO:0000313" key="3">
    <source>
        <dbReference type="Proteomes" id="UP000625574"/>
    </source>
</evidence>
<protein>
    <recommendedName>
        <fullName evidence="4">Transcriptional regulator, AbiEi antitoxin, Type IV TA system</fullName>
    </recommendedName>
</protein>
<name>A0ABS0VSR0_9CORY</name>
<evidence type="ECO:0000256" key="1">
    <source>
        <dbReference type="SAM" id="MobiDB-lite"/>
    </source>
</evidence>
<proteinExistence type="predicted"/>
<sequence>MTTRTEKTTPGEASAAPGSAPPLIDTRPLRGAARARVYASARKHDLMCATRGIYLRSDTVDGSDEAKWRAYAVALLHRYPKAVAMAETAASLHGFPLADAAREPSLQYPRRTTFPSCGRVRFRSAPTVARADRVRVETVWGPVWVTSPLQTAIDVARYGSVEDALVVFDHCLRERLFTLDDVVSRILALGPVHRLARVVRILVVVNGASESPRETLVRYRLWVLGFPLPLVQATVRDRGGAFVARTDFCFPDHGVVVEYDGRPKYGVVDEPGEFDGLSGDDLVGARVAKTLRTRDALMGEQRRQRRLEALGFRVVRVNWETFRGGEWTDHLRRLLELEAPAVACRGVPAWRHPKVVVDAARGSVASLIVRLLGVTPGVPMRWTQ</sequence>